<dbReference type="AlphaFoldDB" id="A0A485NZ55"/>
<feature type="non-terminal residue" evidence="1">
    <location>
        <position position="1"/>
    </location>
</feature>
<feature type="non-terminal residue" evidence="1">
    <location>
        <position position="80"/>
    </location>
</feature>
<keyword evidence="2" id="KW-1185">Reference proteome</keyword>
<sequence>LGAAARAAVPAGRGCQVPCLLAASRIPAIAHTNTSTHALPRSHTELHAHASAFLPSFSVSAPDFYKPMEHFWKDALDPAG</sequence>
<dbReference type="Proteomes" id="UP000386466">
    <property type="component" value="Unassembled WGS sequence"/>
</dbReference>
<proteinExistence type="predicted"/>
<reference evidence="1 2" key="1">
    <citation type="submission" date="2019-01" db="EMBL/GenBank/DDBJ databases">
        <authorList>
            <person name="Alioto T."/>
            <person name="Alioto T."/>
        </authorList>
    </citation>
    <scope>NUCLEOTIDE SEQUENCE [LARGE SCALE GENOMIC DNA]</scope>
</reference>
<organism evidence="1 2">
    <name type="scientific">Lynx pardinus</name>
    <name type="common">Iberian lynx</name>
    <name type="synonym">Felis pardina</name>
    <dbReference type="NCBI Taxonomy" id="191816"/>
    <lineage>
        <taxon>Eukaryota</taxon>
        <taxon>Metazoa</taxon>
        <taxon>Chordata</taxon>
        <taxon>Craniata</taxon>
        <taxon>Vertebrata</taxon>
        <taxon>Euteleostomi</taxon>
        <taxon>Mammalia</taxon>
        <taxon>Eutheria</taxon>
        <taxon>Laurasiatheria</taxon>
        <taxon>Carnivora</taxon>
        <taxon>Feliformia</taxon>
        <taxon>Felidae</taxon>
        <taxon>Felinae</taxon>
        <taxon>Lynx</taxon>
    </lineage>
</organism>
<protein>
    <submittedName>
        <fullName evidence="1">Uncharacterized protein</fullName>
    </submittedName>
</protein>
<evidence type="ECO:0000313" key="2">
    <source>
        <dbReference type="Proteomes" id="UP000386466"/>
    </source>
</evidence>
<evidence type="ECO:0000313" key="1">
    <source>
        <dbReference type="EMBL" id="VFV37388.1"/>
    </source>
</evidence>
<accession>A0A485NZ55</accession>
<dbReference type="EMBL" id="CAAGRJ010024224">
    <property type="protein sequence ID" value="VFV37388.1"/>
    <property type="molecule type" value="Genomic_DNA"/>
</dbReference>
<name>A0A485NZ55_LYNPA</name>
<gene>
    <name evidence="1" type="ORF">LYPA_23C022565</name>
</gene>